<keyword evidence="2" id="KW-0812">Transmembrane</keyword>
<dbReference type="InterPro" id="IPR004474">
    <property type="entry name" value="LytR_CpsA_psr"/>
</dbReference>
<evidence type="ECO:0000313" key="6">
    <source>
        <dbReference type="Proteomes" id="UP000001202"/>
    </source>
</evidence>
<feature type="domain" description="LytR/CpsA/Psr regulator C-terminal" evidence="4">
    <location>
        <begin position="299"/>
        <end position="389"/>
    </location>
</feature>
<feature type="transmembrane region" description="Helical" evidence="2">
    <location>
        <begin position="12"/>
        <end position="31"/>
    </location>
</feature>
<evidence type="ECO:0000259" key="4">
    <source>
        <dbReference type="Pfam" id="PF13399"/>
    </source>
</evidence>
<dbReference type="Gene3D" id="3.30.70.2390">
    <property type="match status" value="1"/>
</dbReference>
<dbReference type="PANTHER" id="PTHR33392">
    <property type="entry name" value="POLYISOPRENYL-TEICHOIC ACID--PEPTIDOGLYCAN TEICHOIC ACID TRANSFERASE TAGU"/>
    <property type="match status" value="1"/>
</dbReference>
<accession>A0A0H3BJV2</accession>
<dbReference type="Pfam" id="PF13399">
    <property type="entry name" value="LytR_C"/>
    <property type="match status" value="1"/>
</dbReference>
<protein>
    <recommendedName>
        <fullName evidence="7">LytR family transcriptional regulator</fullName>
    </recommendedName>
</protein>
<reference evidence="5 6" key="1">
    <citation type="journal article" date="2008" name="BMC Microbiol.">
        <title>Complete genome sequence of Treponema pallidum ssp. pallidum strain SS14 determined with oligonucleotide arrays.</title>
        <authorList>
            <person name="Matejkova P."/>
            <person name="Strouhal M."/>
            <person name="Smajs D."/>
            <person name="Norris S.J."/>
            <person name="Palzkill T."/>
            <person name="Petrosino J.F."/>
            <person name="Sodergren E."/>
            <person name="Norton J.E."/>
            <person name="Singh J."/>
            <person name="Richmond T.A."/>
            <person name="Molla M.N."/>
            <person name="Albert T.J."/>
            <person name="Weinstock G.M."/>
        </authorList>
    </citation>
    <scope>NUCLEOTIDE SEQUENCE [LARGE SCALE GENOMIC DNA]</scope>
    <source>
        <strain evidence="5 6">SS14</strain>
    </source>
</reference>
<evidence type="ECO:0000313" key="5">
    <source>
        <dbReference type="EMBL" id="ACD71157.1"/>
    </source>
</evidence>
<feature type="domain" description="Cell envelope-related transcriptional attenuator" evidence="3">
    <location>
        <begin position="91"/>
        <end position="203"/>
    </location>
</feature>
<dbReference type="Proteomes" id="UP000001202">
    <property type="component" value="Chromosome"/>
</dbReference>
<dbReference type="InterPro" id="IPR027381">
    <property type="entry name" value="LytR/CpsA/Psr_C"/>
</dbReference>
<keyword evidence="2" id="KW-1133">Transmembrane helix</keyword>
<proteinExistence type="inferred from homology"/>
<keyword evidence="2" id="KW-0472">Membrane</keyword>
<organism evidence="5 6">
    <name type="scientific">Treponema pallidum subsp. pallidum (strain SS14)</name>
    <dbReference type="NCBI Taxonomy" id="455434"/>
    <lineage>
        <taxon>Bacteria</taxon>
        <taxon>Pseudomonadati</taxon>
        <taxon>Spirochaetota</taxon>
        <taxon>Spirochaetia</taxon>
        <taxon>Spirochaetales</taxon>
        <taxon>Treponemataceae</taxon>
        <taxon>Treponema</taxon>
    </lineage>
</organism>
<dbReference type="PATRIC" id="fig|455434.6.peg.729"/>
<evidence type="ECO:0000256" key="2">
    <source>
        <dbReference type="SAM" id="Phobius"/>
    </source>
</evidence>
<dbReference type="RefSeq" id="WP_010882184.1">
    <property type="nucleotide sequence ID" value="NC_010741.1"/>
</dbReference>
<dbReference type="KEGG" id="tpp:TPASS_0739"/>
<dbReference type="Pfam" id="PF03816">
    <property type="entry name" value="LytR_cpsA_psr"/>
    <property type="match status" value="1"/>
</dbReference>
<gene>
    <name evidence="5" type="ordered locus">TPASS_0739</name>
</gene>
<dbReference type="Gene3D" id="3.40.630.190">
    <property type="entry name" value="LCP protein"/>
    <property type="match status" value="1"/>
</dbReference>
<sequence length="398" mass="44211">MKVLDMGRHGLFLLLIFFMLVITVFAVFFGMKRDPLESSLSSDNILKVLFVIEHENVPISSNVVAYYPATRRAAMFDIPHNMGLILQSLGRTDGIGSLYSERGIEEYKREVEKLTGINVPFSVVCSLDNFSKLTDLLSGLSVFIPTPIDVHTERAGHVLLPSGSVSLDGDKMRDYLLYEDEDEGEGESASRKQKAILALLRSVNDHSEFFVHSTRAFSLNRLIRSNVRRADLKKLIGELSKLDSERLVPQRFSGTKRVVDGKVLLFPSRDGQQIKEIVRQTLAVLASENGTAFERVYALEILNGTESHGLARTTANIYQGFGYDVVRVDNALEQSVQKTVLVDRIGNPAVAKVVAQVIRCQNIETTSASLDEYGVETGIDFTLILGKDFNGYLVKEGT</sequence>
<evidence type="ECO:0000259" key="3">
    <source>
        <dbReference type="Pfam" id="PF03816"/>
    </source>
</evidence>
<comment type="similarity">
    <text evidence="1">Belongs to the LytR/CpsA/Psr (LCP) family.</text>
</comment>
<evidence type="ECO:0000256" key="1">
    <source>
        <dbReference type="ARBA" id="ARBA00006068"/>
    </source>
</evidence>
<name>A0A0H3BJV2_TREPS</name>
<dbReference type="PANTHER" id="PTHR33392:SF6">
    <property type="entry name" value="POLYISOPRENYL-TEICHOIC ACID--PEPTIDOGLYCAN TEICHOIC ACID TRANSFERASE TAGU"/>
    <property type="match status" value="1"/>
</dbReference>
<dbReference type="AlphaFoldDB" id="A0A0H3BJV2"/>
<dbReference type="InterPro" id="IPR050922">
    <property type="entry name" value="LytR/CpsA/Psr_CW_biosynth"/>
</dbReference>
<dbReference type="EMBL" id="CP000805">
    <property type="protein sequence ID" value="ACD71157.1"/>
    <property type="molecule type" value="Genomic_DNA"/>
</dbReference>
<dbReference type="GeneID" id="93876507"/>
<evidence type="ECO:0008006" key="7">
    <source>
        <dbReference type="Google" id="ProtNLM"/>
    </source>
</evidence>